<dbReference type="Pfam" id="PF00205">
    <property type="entry name" value="TPP_enzyme_M"/>
    <property type="match status" value="1"/>
</dbReference>
<proteinExistence type="inferred from homology"/>
<dbReference type="CDD" id="cd07035">
    <property type="entry name" value="TPP_PYR_POX_like"/>
    <property type="match status" value="1"/>
</dbReference>
<dbReference type="Gene3D" id="3.40.50.1220">
    <property type="entry name" value="TPP-binding domain"/>
    <property type="match status" value="1"/>
</dbReference>
<dbReference type="InterPro" id="IPR045229">
    <property type="entry name" value="TPP_enz"/>
</dbReference>
<evidence type="ECO:0000259" key="5">
    <source>
        <dbReference type="Pfam" id="PF02775"/>
    </source>
</evidence>
<dbReference type="RefSeq" id="WP_220208566.1">
    <property type="nucleotide sequence ID" value="NZ_BNJK01000002.1"/>
</dbReference>
<dbReference type="SUPFAM" id="SSF52467">
    <property type="entry name" value="DHS-like NAD/FAD-binding domain"/>
    <property type="match status" value="1"/>
</dbReference>
<dbReference type="InterPro" id="IPR029035">
    <property type="entry name" value="DHS-like_NAD/FAD-binding_dom"/>
</dbReference>
<evidence type="ECO:0000313" key="8">
    <source>
        <dbReference type="Proteomes" id="UP000597444"/>
    </source>
</evidence>
<keyword evidence="8" id="KW-1185">Reference proteome</keyword>
<evidence type="ECO:0000259" key="4">
    <source>
        <dbReference type="Pfam" id="PF00205"/>
    </source>
</evidence>
<dbReference type="PANTHER" id="PTHR18968">
    <property type="entry name" value="THIAMINE PYROPHOSPHATE ENZYMES"/>
    <property type="match status" value="1"/>
</dbReference>
<evidence type="ECO:0000256" key="1">
    <source>
        <dbReference type="ARBA" id="ARBA00007812"/>
    </source>
</evidence>
<accession>A0A8J3ILG2</accession>
<reference evidence="7" key="1">
    <citation type="submission" date="2020-10" db="EMBL/GenBank/DDBJ databases">
        <title>Taxonomic study of unclassified bacteria belonging to the class Ktedonobacteria.</title>
        <authorList>
            <person name="Yabe S."/>
            <person name="Wang C.M."/>
            <person name="Zheng Y."/>
            <person name="Sakai Y."/>
            <person name="Cavaletti L."/>
            <person name="Monciardini P."/>
            <person name="Donadio S."/>
        </authorList>
    </citation>
    <scope>NUCLEOTIDE SEQUENCE</scope>
    <source>
        <strain evidence="7">ID150040</strain>
    </source>
</reference>
<feature type="domain" description="Thiamine pyrophosphate enzyme N-terminal TPP-binding" evidence="6">
    <location>
        <begin position="18"/>
        <end position="120"/>
    </location>
</feature>
<sequence length="646" mass="71713">MTDTALKKSVTAQEYARNIVFEFMQNLHIGYLFGVPGTNEIPIIDGTNVPSHHVKYIPCLHENIAMGAAMGYAQMSGRPGVVMVHVTPGIGHSLGNLFDAHKAHIPVVILCAQQHSQLVLQEPLLSSETVRVAEQYTKWAYEVRTPEELPLVLQRAFKLAKTAPAGPVFLSIPWDYTIQKVTLPELQDCRVTDISMRVMGDPQKVQEAAEVLAKAQNPLIVVGDGVGAANAWKPMQEFANMLGACVYSEGISTMMNFPNNDFHWRNELPGSQEDMQKIFKDVDVAFLCGFNAQAQVVTFNYEKGPLIPKTVKQVYLHNDAWEIGKNHFGEVAIFGDIQVTLPALTQAIKQNPNYKVQNVDQRNQRIKEGYNNLLGQIVGYMREIEEIVKTLSASPANQNGISTIKGAEVAQTLGKIQQPTPNEKPLPLVLVNEAISDTLFYKKWLHYQDPISYFCGVGGSLGFSMPASLGFQLAIEQLQEEAKACNTSVERRIVVNVVGDGSALFYPQTWWTTAKTRFIKGIEKPLPILYIIANNREYKTLVKGVEDLLQTNGFTPSGESWYLHLKEPQASFVGIAQQFGIPQECTALVQKREELEGALRKGLEAVQKGQPYVIEVLTNPQLDQKSKKASDILDTLDSYTAQEALL</sequence>
<dbReference type="AlphaFoldDB" id="A0A8J3ILG2"/>
<dbReference type="CDD" id="cd02002">
    <property type="entry name" value="TPP_BFDC"/>
    <property type="match status" value="1"/>
</dbReference>
<dbReference type="InterPro" id="IPR012000">
    <property type="entry name" value="Thiamin_PyroP_enz_cen_dom"/>
</dbReference>
<dbReference type="GO" id="GO:0000287">
    <property type="term" value="F:magnesium ion binding"/>
    <property type="evidence" value="ECO:0007669"/>
    <property type="project" value="InterPro"/>
</dbReference>
<evidence type="ECO:0000313" key="7">
    <source>
        <dbReference type="EMBL" id="GHO97784.1"/>
    </source>
</evidence>
<dbReference type="GO" id="GO:0050660">
    <property type="term" value="F:flavin adenine dinucleotide binding"/>
    <property type="evidence" value="ECO:0007669"/>
    <property type="project" value="TreeGrafter"/>
</dbReference>
<evidence type="ECO:0000256" key="3">
    <source>
        <dbReference type="RuleBase" id="RU362132"/>
    </source>
</evidence>
<evidence type="ECO:0000259" key="6">
    <source>
        <dbReference type="Pfam" id="PF02776"/>
    </source>
</evidence>
<comment type="caution">
    <text evidence="7">The sequence shown here is derived from an EMBL/GenBank/DDBJ whole genome shotgun (WGS) entry which is preliminary data.</text>
</comment>
<dbReference type="Pfam" id="PF02775">
    <property type="entry name" value="TPP_enzyme_C"/>
    <property type="match status" value="1"/>
</dbReference>
<dbReference type="GO" id="GO:0009097">
    <property type="term" value="P:isoleucine biosynthetic process"/>
    <property type="evidence" value="ECO:0007669"/>
    <property type="project" value="TreeGrafter"/>
</dbReference>
<dbReference type="PANTHER" id="PTHR18968:SF13">
    <property type="entry name" value="ACETOLACTATE SYNTHASE CATALYTIC SUBUNIT, MITOCHONDRIAL"/>
    <property type="match status" value="1"/>
</dbReference>
<dbReference type="GO" id="GO:0005948">
    <property type="term" value="C:acetolactate synthase complex"/>
    <property type="evidence" value="ECO:0007669"/>
    <property type="project" value="TreeGrafter"/>
</dbReference>
<dbReference type="GO" id="GO:0009099">
    <property type="term" value="P:L-valine biosynthetic process"/>
    <property type="evidence" value="ECO:0007669"/>
    <property type="project" value="TreeGrafter"/>
</dbReference>
<dbReference type="GO" id="GO:0003984">
    <property type="term" value="F:acetolactate synthase activity"/>
    <property type="evidence" value="ECO:0007669"/>
    <property type="project" value="TreeGrafter"/>
</dbReference>
<protein>
    <submittedName>
        <fullName evidence="7">Benzoylformate decarboxylase</fullName>
    </submittedName>
</protein>
<dbReference type="GO" id="GO:0030976">
    <property type="term" value="F:thiamine pyrophosphate binding"/>
    <property type="evidence" value="ECO:0007669"/>
    <property type="project" value="InterPro"/>
</dbReference>
<dbReference type="InterPro" id="IPR012001">
    <property type="entry name" value="Thiamin_PyroP_enz_TPP-bd_dom"/>
</dbReference>
<name>A0A8J3ILG2_9CHLR</name>
<dbReference type="InterPro" id="IPR011766">
    <property type="entry name" value="TPP_enzyme_TPP-bd"/>
</dbReference>
<dbReference type="Gene3D" id="3.40.50.970">
    <property type="match status" value="2"/>
</dbReference>
<dbReference type="SUPFAM" id="SSF52518">
    <property type="entry name" value="Thiamin diphosphate-binding fold (THDP-binding)"/>
    <property type="match status" value="2"/>
</dbReference>
<dbReference type="Pfam" id="PF02776">
    <property type="entry name" value="TPP_enzyme_N"/>
    <property type="match status" value="1"/>
</dbReference>
<comment type="similarity">
    <text evidence="1 3">Belongs to the TPP enzyme family.</text>
</comment>
<dbReference type="InterPro" id="IPR029061">
    <property type="entry name" value="THDP-binding"/>
</dbReference>
<feature type="domain" description="Thiamine pyrophosphate enzyme TPP-binding" evidence="5">
    <location>
        <begin position="447"/>
        <end position="616"/>
    </location>
</feature>
<dbReference type="EMBL" id="BNJK01000002">
    <property type="protein sequence ID" value="GHO97784.1"/>
    <property type="molecule type" value="Genomic_DNA"/>
</dbReference>
<organism evidence="7 8">
    <name type="scientific">Reticulibacter mediterranei</name>
    <dbReference type="NCBI Taxonomy" id="2778369"/>
    <lineage>
        <taxon>Bacteria</taxon>
        <taxon>Bacillati</taxon>
        <taxon>Chloroflexota</taxon>
        <taxon>Ktedonobacteria</taxon>
        <taxon>Ktedonobacterales</taxon>
        <taxon>Reticulibacteraceae</taxon>
        <taxon>Reticulibacter</taxon>
    </lineage>
</organism>
<evidence type="ECO:0000256" key="2">
    <source>
        <dbReference type="ARBA" id="ARBA00023052"/>
    </source>
</evidence>
<dbReference type="Proteomes" id="UP000597444">
    <property type="component" value="Unassembled WGS sequence"/>
</dbReference>
<gene>
    <name evidence="7" type="ORF">KSF_078320</name>
</gene>
<feature type="domain" description="Thiamine pyrophosphate enzyme central" evidence="4">
    <location>
        <begin position="205"/>
        <end position="344"/>
    </location>
</feature>
<keyword evidence="2 3" id="KW-0786">Thiamine pyrophosphate</keyword>